<feature type="region of interest" description="Disordered" evidence="1">
    <location>
        <begin position="80"/>
        <end position="121"/>
    </location>
</feature>
<gene>
    <name evidence="2" type="ORF">DY000_02039455</name>
</gene>
<evidence type="ECO:0000313" key="3">
    <source>
        <dbReference type="Proteomes" id="UP000266723"/>
    </source>
</evidence>
<feature type="compositionally biased region" description="Basic and acidic residues" evidence="1">
    <location>
        <begin position="928"/>
        <end position="938"/>
    </location>
</feature>
<comment type="caution">
    <text evidence="2">The sequence shown here is derived from an EMBL/GenBank/DDBJ whole genome shotgun (WGS) entry which is preliminary data.</text>
</comment>
<evidence type="ECO:0000256" key="1">
    <source>
        <dbReference type="SAM" id="MobiDB-lite"/>
    </source>
</evidence>
<sequence>MMWRDQSDSPLSERPAVLLFRGRRSPAAEDPTGSLPGRNVDRHSEANIDRQPSPPIDRHAPITYRVQMPKIDVAQLNALRPKPKPSEQPPEPVRTPSDDGDDPMEEDRVSTGRTLRRRKEKVTISRRINDAGITAACHCGTEYESDYSESIDTHPVTSIDTHPVTSIDTNYTKSTDADKEKLVDTYPDEWENDNYNPTIDGYTRQNMHTDEYDEDFEEERAIEYRAILDEEDKLLHHSSWKRNAPSFDMTSLPSIDTQPQQRCRKRASTDTAYYKSVDTDFNRVRDGDYSIGVPEHRSTTPTESTTSCNAVKILTHEEFAAKHPHLPNPDNVRIDRHANSNVDRHSEANINQQPSPPIDRRASITYRVQMPKIDVKPQTISRRINDAGIIAACHCGTEYESDYSESINTHPVTSIDTNHAKSTDADKEKSVDTYPDEWENDYYNPTIDTYTRQNMHTDEYDEDFEEERAIEYRAILDEEDRLLHHSSWKRNAPSFDMTSLPSIDTQPQQRCRKRASTDTAYYKSVDTDFNRVRDGDYSIGSWADEHHHESFAVETITYTPVADKLQDSFTDEELLNMQKRDDTDQIQAENAWERTQSIDTRHQKAIDKLPQQSIDTNNTTSIDNHPIPKTTVSEKYKLDNQYLPPDEFGIFKDPNGYAKSIVLHVSREDIADILQTANGADNMFMHQRRNREHKTTKEFYDTAGGIENSFKQRSRHTTYPSINIDVSTVAIQPEFGKRAYDLYGNRKFYWEEKDEYEVYRDDREFARDLDGHTIPVHTKDIRRLLERTSRDEPAYICLPEHASSFTQTKLHEKLGEGDFEVESSMSRPMSMDAHRSTDHGEDRSTNYSNHRSTSSAESIAECSAVRIMTHEEFVEKHSHPPSPFYVIIDRRHEPAVDRQRETDIDRPPLTSHRSTGTSHLPNTTPEPMKVDEATEGRSLRKRKEKIPKNLKREANEKDMDGFTKRVLRIPVEKPFDEVYYTHQLWMFFRETKETEEDIRRMFHYVRERMKLRITLKKKSDPEKFAIPCVVKVVRQHVNLVELGNDLGDIAACHCGAEYERKYSESIDTHTASSIYSNESPTIDEHYPTSLDGNQPVDHFTLPDQCYTDFAFQQPNKRGYDDYSIGSLADSGLHESFAVETVIPSSNEDPTKEYD</sequence>
<proteinExistence type="predicted"/>
<keyword evidence="3" id="KW-1185">Reference proteome</keyword>
<feature type="compositionally biased region" description="Polar residues" evidence="1">
    <location>
        <begin position="911"/>
        <end position="925"/>
    </location>
</feature>
<feature type="region of interest" description="Disordered" evidence="1">
    <location>
        <begin position="823"/>
        <end position="857"/>
    </location>
</feature>
<dbReference type="EMBL" id="QGKV02001507">
    <property type="protein sequence ID" value="KAF3527847.1"/>
    <property type="molecule type" value="Genomic_DNA"/>
</dbReference>
<feature type="region of interest" description="Disordered" evidence="1">
    <location>
        <begin position="892"/>
        <end position="957"/>
    </location>
</feature>
<evidence type="ECO:0000313" key="2">
    <source>
        <dbReference type="EMBL" id="KAF3527847.1"/>
    </source>
</evidence>
<accession>A0ABQ7B5N5</accession>
<feature type="compositionally biased region" description="Basic and acidic residues" evidence="1">
    <location>
        <begin position="946"/>
        <end position="957"/>
    </location>
</feature>
<dbReference type="Proteomes" id="UP000266723">
    <property type="component" value="Unassembled WGS sequence"/>
</dbReference>
<feature type="region of interest" description="Disordered" evidence="1">
    <location>
        <begin position="1"/>
        <end position="61"/>
    </location>
</feature>
<feature type="region of interest" description="Disordered" evidence="1">
    <location>
        <begin position="414"/>
        <end position="438"/>
    </location>
</feature>
<feature type="compositionally biased region" description="Basic and acidic residues" evidence="1">
    <location>
        <begin position="892"/>
        <end position="906"/>
    </location>
</feature>
<name>A0ABQ7B5N5_BRACR</name>
<organism evidence="2 3">
    <name type="scientific">Brassica cretica</name>
    <name type="common">Mustard</name>
    <dbReference type="NCBI Taxonomy" id="69181"/>
    <lineage>
        <taxon>Eukaryota</taxon>
        <taxon>Viridiplantae</taxon>
        <taxon>Streptophyta</taxon>
        <taxon>Embryophyta</taxon>
        <taxon>Tracheophyta</taxon>
        <taxon>Spermatophyta</taxon>
        <taxon>Magnoliopsida</taxon>
        <taxon>eudicotyledons</taxon>
        <taxon>Gunneridae</taxon>
        <taxon>Pentapetalae</taxon>
        <taxon>rosids</taxon>
        <taxon>malvids</taxon>
        <taxon>Brassicales</taxon>
        <taxon>Brassicaceae</taxon>
        <taxon>Brassiceae</taxon>
        <taxon>Brassica</taxon>
    </lineage>
</organism>
<feature type="compositionally biased region" description="Basic and acidic residues" evidence="1">
    <location>
        <begin position="39"/>
        <end position="48"/>
    </location>
</feature>
<feature type="compositionally biased region" description="Basic and acidic residues" evidence="1">
    <location>
        <begin position="418"/>
        <end position="431"/>
    </location>
</feature>
<feature type="compositionally biased region" description="Basic and acidic residues" evidence="1">
    <location>
        <begin position="832"/>
        <end position="844"/>
    </location>
</feature>
<protein>
    <submittedName>
        <fullName evidence="2">Uncharacterized protein</fullName>
    </submittedName>
</protein>
<feature type="compositionally biased region" description="Polar residues" evidence="1">
    <location>
        <begin position="845"/>
        <end position="857"/>
    </location>
</feature>
<reference evidence="2 3" key="1">
    <citation type="journal article" date="2020" name="BMC Genomics">
        <title>Intraspecific diversification of the crop wild relative Brassica cretica Lam. using demographic model selection.</title>
        <authorList>
            <person name="Kioukis A."/>
            <person name="Michalopoulou V.A."/>
            <person name="Briers L."/>
            <person name="Pirintsos S."/>
            <person name="Studholme D.J."/>
            <person name="Pavlidis P."/>
            <person name="Sarris P.F."/>
        </authorList>
    </citation>
    <scope>NUCLEOTIDE SEQUENCE [LARGE SCALE GENOMIC DNA]</scope>
    <source>
        <strain evidence="3">cv. PFS-1207/04</strain>
    </source>
</reference>